<dbReference type="OrthoDB" id="10340697at2759"/>
<organism evidence="3 4">
    <name type="scientific">Ectocarpus siliculosus</name>
    <name type="common">Brown alga</name>
    <name type="synonym">Conferva siliculosa</name>
    <dbReference type="NCBI Taxonomy" id="2880"/>
    <lineage>
        <taxon>Eukaryota</taxon>
        <taxon>Sar</taxon>
        <taxon>Stramenopiles</taxon>
        <taxon>Ochrophyta</taxon>
        <taxon>PX clade</taxon>
        <taxon>Phaeophyceae</taxon>
        <taxon>Ectocarpales</taxon>
        <taxon>Ectocarpaceae</taxon>
        <taxon>Ectocarpus</taxon>
    </lineage>
</organism>
<name>D7G2P7_ECTSI</name>
<reference evidence="3 4" key="1">
    <citation type="journal article" date="2010" name="Nature">
        <title>The Ectocarpus genome and the independent evolution of multicellularity in brown algae.</title>
        <authorList>
            <person name="Cock J.M."/>
            <person name="Sterck L."/>
            <person name="Rouze P."/>
            <person name="Scornet D."/>
            <person name="Allen A.E."/>
            <person name="Amoutzias G."/>
            <person name="Anthouard V."/>
            <person name="Artiguenave F."/>
            <person name="Aury J.M."/>
            <person name="Badger J.H."/>
            <person name="Beszteri B."/>
            <person name="Billiau K."/>
            <person name="Bonnet E."/>
            <person name="Bothwell J.H."/>
            <person name="Bowler C."/>
            <person name="Boyen C."/>
            <person name="Brownlee C."/>
            <person name="Carrano C.J."/>
            <person name="Charrier B."/>
            <person name="Cho G.Y."/>
            <person name="Coelho S.M."/>
            <person name="Collen J."/>
            <person name="Corre E."/>
            <person name="Da Silva C."/>
            <person name="Delage L."/>
            <person name="Delaroque N."/>
            <person name="Dittami S.M."/>
            <person name="Doulbeau S."/>
            <person name="Elias M."/>
            <person name="Farnham G."/>
            <person name="Gachon C.M."/>
            <person name="Gschloessl B."/>
            <person name="Heesch S."/>
            <person name="Jabbari K."/>
            <person name="Jubin C."/>
            <person name="Kawai H."/>
            <person name="Kimura K."/>
            <person name="Kloareg B."/>
            <person name="Kupper F.C."/>
            <person name="Lang D."/>
            <person name="Le Bail A."/>
            <person name="Leblanc C."/>
            <person name="Lerouge P."/>
            <person name="Lohr M."/>
            <person name="Lopez P.J."/>
            <person name="Martens C."/>
            <person name="Maumus F."/>
            <person name="Michel G."/>
            <person name="Miranda-Saavedra D."/>
            <person name="Morales J."/>
            <person name="Moreau H."/>
            <person name="Motomura T."/>
            <person name="Nagasato C."/>
            <person name="Napoli C.A."/>
            <person name="Nelson D.R."/>
            <person name="Nyvall-Collen P."/>
            <person name="Peters A.F."/>
            <person name="Pommier C."/>
            <person name="Potin P."/>
            <person name="Poulain J."/>
            <person name="Quesneville H."/>
            <person name="Read B."/>
            <person name="Rensing S.A."/>
            <person name="Ritter A."/>
            <person name="Rousvoal S."/>
            <person name="Samanta M."/>
            <person name="Samson G."/>
            <person name="Schroeder D.C."/>
            <person name="Segurens B."/>
            <person name="Strittmatter M."/>
            <person name="Tonon T."/>
            <person name="Tregear J.W."/>
            <person name="Valentin K."/>
            <person name="von Dassow P."/>
            <person name="Yamagishi T."/>
            <person name="Van de Peer Y."/>
            <person name="Wincker P."/>
        </authorList>
    </citation>
    <scope>NUCLEOTIDE SEQUENCE [LARGE SCALE GENOMIC DNA]</scope>
    <source>
        <strain evidence="4">Ec32 / CCAP1310/4</strain>
    </source>
</reference>
<feature type="region of interest" description="Disordered" evidence="1">
    <location>
        <begin position="423"/>
        <end position="465"/>
    </location>
</feature>
<dbReference type="AlphaFoldDB" id="D7G2P7"/>
<keyword evidence="2" id="KW-0472">Membrane</keyword>
<keyword evidence="2" id="KW-0812">Transmembrane</keyword>
<accession>D7G2P7</accession>
<dbReference type="InParanoid" id="D7G2P7"/>
<feature type="region of interest" description="Disordered" evidence="1">
    <location>
        <begin position="52"/>
        <end position="117"/>
    </location>
</feature>
<dbReference type="EMBL" id="FN648685">
    <property type="protein sequence ID" value="CBJ26872.1"/>
    <property type="molecule type" value="Genomic_DNA"/>
</dbReference>
<evidence type="ECO:0000313" key="3">
    <source>
        <dbReference type="EMBL" id="CBJ26872.1"/>
    </source>
</evidence>
<proteinExistence type="predicted"/>
<sequence length="465" mass="49721">MESQGEGKLLARPSQAKLPLYGVMAVSLVVLLLASAVVSSFADPSAEGAEVVTLSLSTPPQESESLSSGGAGEEGGGTAGNGGGGARACTVDDLVPPHGHYEDGGGGDGGDDLSGMWDKSSMVAPPFDCTCSGSGRAGRALNASYFCPNLGTGGYPKWSTSGGCERRERSALQNEPLPPGFRVLFYGNSHLRQVVEGIVCAYSSSIRSRCLRVVVDGESLAQEDTLVDEDLQCRSCVYSRKLRRTLLEHECISEDAKEEACRCDDDESVFEFDNGAAIHYHFAHKEENKRFEDALQYRGTEYSSYDAVVGNLGNDPRMEVSEVLRVANLLKEEGVPLFWTSAYEGEGDVGAWLPEEQALFWDSGARFVPVHRMVKSLKYLTKGVVEGENNPHFCMPGPPNEIGILLLEMAWAVYAERGGAARGGEEVPRIEVEGNDGSGKEEEEEGGTVVEGGGEDGGARARSLR</sequence>
<feature type="transmembrane region" description="Helical" evidence="2">
    <location>
        <begin position="20"/>
        <end position="42"/>
    </location>
</feature>
<keyword evidence="4" id="KW-1185">Reference proteome</keyword>
<dbReference type="Proteomes" id="UP000002630">
    <property type="component" value="Linkage Group LG23"/>
</dbReference>
<protein>
    <submittedName>
        <fullName evidence="3">Uncharacterized protein</fullName>
    </submittedName>
</protein>
<evidence type="ECO:0000256" key="2">
    <source>
        <dbReference type="SAM" id="Phobius"/>
    </source>
</evidence>
<feature type="compositionally biased region" description="Gly residues" evidence="1">
    <location>
        <begin position="69"/>
        <end position="86"/>
    </location>
</feature>
<gene>
    <name evidence="3" type="ORF">Esi_0048_0094</name>
</gene>
<evidence type="ECO:0000313" key="4">
    <source>
        <dbReference type="Proteomes" id="UP000002630"/>
    </source>
</evidence>
<evidence type="ECO:0000256" key="1">
    <source>
        <dbReference type="SAM" id="MobiDB-lite"/>
    </source>
</evidence>
<dbReference type="EMBL" id="FN649748">
    <property type="protein sequence ID" value="CBJ26872.1"/>
    <property type="molecule type" value="Genomic_DNA"/>
</dbReference>
<feature type="compositionally biased region" description="Basic and acidic residues" evidence="1">
    <location>
        <begin position="423"/>
        <end position="432"/>
    </location>
</feature>
<keyword evidence="2" id="KW-1133">Transmembrane helix</keyword>